<keyword evidence="2" id="KW-1185">Reference proteome</keyword>
<reference evidence="2" key="1">
    <citation type="journal article" date="2019" name="Int. J. Syst. Evol. Microbiol.">
        <title>The Global Catalogue of Microorganisms (GCM) 10K type strain sequencing project: providing services to taxonomists for standard genome sequencing and annotation.</title>
        <authorList>
            <consortium name="The Broad Institute Genomics Platform"/>
            <consortium name="The Broad Institute Genome Sequencing Center for Infectious Disease"/>
            <person name="Wu L."/>
            <person name="Ma J."/>
        </authorList>
    </citation>
    <scope>NUCLEOTIDE SEQUENCE [LARGE SCALE GENOMIC DNA]</scope>
    <source>
        <strain evidence="2">CCUG 66188</strain>
    </source>
</reference>
<dbReference type="EMBL" id="JBHSGN010000067">
    <property type="protein sequence ID" value="MFC4674082.1"/>
    <property type="molecule type" value="Genomic_DNA"/>
</dbReference>
<comment type="caution">
    <text evidence="1">The sequence shown here is derived from an EMBL/GenBank/DDBJ whole genome shotgun (WGS) entry which is preliminary data.</text>
</comment>
<proteinExistence type="predicted"/>
<accession>A0ABV9KV43</accession>
<protein>
    <recommendedName>
        <fullName evidence="3">YD repeat-containing protein</fullName>
    </recommendedName>
</protein>
<gene>
    <name evidence="1" type="ORF">ACFO6W_10275</name>
</gene>
<organism evidence="1 2">
    <name type="scientific">Dysgonomonas termitidis</name>
    <dbReference type="NCBI Taxonomy" id="1516126"/>
    <lineage>
        <taxon>Bacteria</taxon>
        <taxon>Pseudomonadati</taxon>
        <taxon>Bacteroidota</taxon>
        <taxon>Bacteroidia</taxon>
        <taxon>Bacteroidales</taxon>
        <taxon>Dysgonomonadaceae</taxon>
        <taxon>Dysgonomonas</taxon>
    </lineage>
</organism>
<dbReference type="RefSeq" id="WP_379996015.1">
    <property type="nucleotide sequence ID" value="NZ_JBHSGN010000067.1"/>
</dbReference>
<evidence type="ECO:0008006" key="3">
    <source>
        <dbReference type="Google" id="ProtNLM"/>
    </source>
</evidence>
<dbReference type="Proteomes" id="UP001596023">
    <property type="component" value="Unassembled WGS sequence"/>
</dbReference>
<evidence type="ECO:0000313" key="2">
    <source>
        <dbReference type="Proteomes" id="UP001596023"/>
    </source>
</evidence>
<name>A0ABV9KV43_9BACT</name>
<sequence>MKKILIITLLFTLLYMCALYGQNGDVFNKPLVNNVIPPSPTSSVFLQYTGYTPSLSIGAVNVPISLYDLKINDFTLPFSLQYYTSGIKVTDTAYPVGYGWSFNPGLRITRTVIGRPDEATVAYDKIILGSTINNGDVEQKFAYFKCATFDNFDYNYLGLQPYYKKLIDTQYDIFTIHLPSGNHSFIMKDGKVETCNNLLKIKAFGWGNKLTGFEITDENGIIYYYGVFENENVSTNDMSLYMEMPSSYSQQIPTAWILRRIKLPGENQINFTWIKTTSKQYFNDSYIPSMTAYDYKDSRDPGYRDYLTGGGSESDYANPSVYEKVLSLKQIDFPLGTIEINYKNPDLYPYIETFKVKDKNNRIVKNIDFSYNSTLTFLLTSLNFSDEGKYNFDYNPIRFERIQDQDYWGYYNGKQNRSLIPRIKLSTYAGTNGGIIPFVFGNADRSADEYYAKANILTKVKFPTGGFTEFEYELNQFEEPTSYLVLDISAIKKGRGLRVCKISTKENEASPSIVKTYKYGKYRQMTGGYFNYDGLGNIPTIPTPETFFDFYNGWYILTQQTYTPLISRVIKIYSQSKIASLFKTTPLIHYDFITEYTNNENKIEYTYLPVSFDDVEYYPRPFVRHYQYLFDKGPYLIKKESYALKNSQYVPVEKVSYTYAWTTGQSLPGTFIDFTTLNLEKDGPHFFRFENYEQPLGGGYYFSNEIYFSTDTNINFGYNVLKKEEKTTYTDYGEISQTINYDYIENTLLKSRESELSNGITEQLNYTYLNVNGQYRSFPTSITRTVNGMAEYKTITYQNLDNLTFLPINIYLYKDLANKWDELRITYHNYNAFGKPVYVTQDDASKIVYIWSYKSQYPIAEIRNSTYSEVKNIIPQNILDIIADAHVPTTEHLDLINSLRLRLPEALVSTYTYQPLTGIKSATDPSGLTTYYRYHIDGRLAETYIIKDGTKISLERYGYNLVNSSNNQ</sequence>
<evidence type="ECO:0000313" key="1">
    <source>
        <dbReference type="EMBL" id="MFC4674082.1"/>
    </source>
</evidence>